<evidence type="ECO:0000313" key="2">
    <source>
        <dbReference type="EMBL" id="BAC12396.1"/>
    </source>
</evidence>
<keyword evidence="1" id="KW-0472">Membrane</keyword>
<name>Q8ET24_OCEIH</name>
<dbReference type="HOGENOM" id="CLU_104115_1_0_9"/>
<dbReference type="PhylomeDB" id="Q8ET24"/>
<evidence type="ECO:0000313" key="3">
    <source>
        <dbReference type="Proteomes" id="UP000000822"/>
    </source>
</evidence>
<dbReference type="eggNOG" id="COG4708">
    <property type="taxonomic scope" value="Bacteria"/>
</dbReference>
<dbReference type="Pfam" id="PF06177">
    <property type="entry name" value="QueT"/>
    <property type="match status" value="1"/>
</dbReference>
<accession>Q8ET24</accession>
<evidence type="ECO:0000256" key="1">
    <source>
        <dbReference type="SAM" id="Phobius"/>
    </source>
</evidence>
<proteinExistence type="predicted"/>
<dbReference type="EMBL" id="BA000028">
    <property type="protein sequence ID" value="BAC12396.1"/>
    <property type="molecule type" value="Genomic_DNA"/>
</dbReference>
<feature type="transmembrane region" description="Helical" evidence="1">
    <location>
        <begin position="6"/>
        <end position="28"/>
    </location>
</feature>
<sequence length="160" mass="18320">MNVKTLVINGVIAALYVVVSLFIAPFGFTNIQFRISEMFNHLIVFDKRYFFGIVIGVFIVNLNSPLGWYDLVFGVAHSAISLGIIIFLSKFIKNKLTLLFLNTIVFTFNMFIIAFALNLALELPFWITWFTTAIGEFGVLLIGIPIFYALHKRLRFDKLR</sequence>
<feature type="transmembrane region" description="Helical" evidence="1">
    <location>
        <begin position="49"/>
        <end position="66"/>
    </location>
</feature>
<keyword evidence="1" id="KW-1133">Transmembrane helix</keyword>
<dbReference type="Proteomes" id="UP000000822">
    <property type="component" value="Chromosome"/>
</dbReference>
<dbReference type="OrthoDB" id="1706970at2"/>
<keyword evidence="1" id="KW-0812">Transmembrane</keyword>
<organism evidence="2 3">
    <name type="scientific">Oceanobacillus iheyensis (strain DSM 14371 / CIP 107618 / JCM 11309 / KCTC 3954 / HTE831)</name>
    <dbReference type="NCBI Taxonomy" id="221109"/>
    <lineage>
        <taxon>Bacteria</taxon>
        <taxon>Bacillati</taxon>
        <taxon>Bacillota</taxon>
        <taxon>Bacilli</taxon>
        <taxon>Bacillales</taxon>
        <taxon>Bacillaceae</taxon>
        <taxon>Oceanobacillus</taxon>
    </lineage>
</organism>
<dbReference type="PIRSF" id="PIRSF031501">
    <property type="entry name" value="QueT"/>
    <property type="match status" value="1"/>
</dbReference>
<reference evidence="2 3" key="1">
    <citation type="journal article" date="2001" name="FEMS Microbiol. Lett.">
        <title>Oceanobacillus iheyensis gen. nov., sp. nov., a deep-sea extremely halotolerant and alkaliphilic species isolated from a depth of 1050 m on the Iheya Ridge.</title>
        <authorList>
            <person name="Lu J."/>
            <person name="Nogi Y."/>
            <person name="Takami H."/>
        </authorList>
    </citation>
    <scope>NUCLEOTIDE SEQUENCE [LARGE SCALE GENOMIC DNA]</scope>
    <source>
        <strain evidence="3">DSM 14371 / CIP 107618 / JCM 11309 / KCTC 3954 / HTE831</strain>
    </source>
</reference>
<keyword evidence="3" id="KW-1185">Reference proteome</keyword>
<feature type="transmembrane region" description="Helical" evidence="1">
    <location>
        <begin position="126"/>
        <end position="150"/>
    </location>
</feature>
<dbReference type="RefSeq" id="WP_011064846.1">
    <property type="nucleotide sequence ID" value="NC_004193.1"/>
</dbReference>
<dbReference type="STRING" id="221109.gene:10732643"/>
<dbReference type="PANTHER" id="PTHR40044:SF1">
    <property type="entry name" value="INTEGRAL MEMBRANE PROTEIN"/>
    <property type="match status" value="1"/>
</dbReference>
<dbReference type="InterPro" id="IPR010387">
    <property type="entry name" value="QueT"/>
</dbReference>
<feature type="transmembrane region" description="Helical" evidence="1">
    <location>
        <begin position="72"/>
        <end position="92"/>
    </location>
</feature>
<dbReference type="PANTHER" id="PTHR40044">
    <property type="entry name" value="INTEGRAL MEMBRANE PROTEIN-RELATED"/>
    <property type="match status" value="1"/>
</dbReference>
<dbReference type="AlphaFoldDB" id="Q8ET24"/>
<reference evidence="2 3" key="2">
    <citation type="journal article" date="2002" name="Nucleic Acids Res.">
        <title>Genome sequence of Oceanobacillus iheyensis isolated from the Iheya Ridge and its unexpected adaptive capabilities to extreme environments.</title>
        <authorList>
            <person name="Takami H."/>
            <person name="Takaki Y."/>
            <person name="Uchiyama I."/>
        </authorList>
    </citation>
    <scope>NUCLEOTIDE SEQUENCE [LARGE SCALE GENOMIC DNA]</scope>
    <source>
        <strain evidence="3">DSM 14371 / CIP 107618 / JCM 11309 / KCTC 3954 / HTE831</strain>
    </source>
</reference>
<protein>
    <submittedName>
        <fullName evidence="2">Citrulline related protein</fullName>
    </submittedName>
</protein>
<feature type="transmembrane region" description="Helical" evidence="1">
    <location>
        <begin position="99"/>
        <end position="120"/>
    </location>
</feature>
<gene>
    <name evidence="2" type="ordered locus">OB0440</name>
</gene>
<dbReference type="KEGG" id="oih:OB0440"/>